<evidence type="ECO:0000313" key="6">
    <source>
        <dbReference type="EMBL" id="GAA2124900.1"/>
    </source>
</evidence>
<evidence type="ECO:0000256" key="3">
    <source>
        <dbReference type="PROSITE-ProRule" id="PRU01331"/>
    </source>
</evidence>
<evidence type="ECO:0000259" key="5">
    <source>
        <dbReference type="PROSITE" id="PS51987"/>
    </source>
</evidence>
<reference evidence="6 7" key="1">
    <citation type="journal article" date="2019" name="Int. J. Syst. Evol. Microbiol.">
        <title>The Global Catalogue of Microorganisms (GCM) 10K type strain sequencing project: providing services to taxonomists for standard genome sequencing and annotation.</title>
        <authorList>
            <consortium name="The Broad Institute Genomics Platform"/>
            <consortium name="The Broad Institute Genome Sequencing Center for Infectious Disease"/>
            <person name="Wu L."/>
            <person name="Ma J."/>
        </authorList>
    </citation>
    <scope>NUCLEOTIDE SEQUENCE [LARGE SCALE GENOMIC DNA]</scope>
    <source>
        <strain evidence="6 7">JCM 16021</strain>
    </source>
</reference>
<evidence type="ECO:0000256" key="1">
    <source>
        <dbReference type="ARBA" id="ARBA00009897"/>
    </source>
</evidence>
<proteinExistence type="inferred from homology"/>
<comment type="similarity">
    <text evidence="1 3 4">Belongs to the glutamine synthetase family.</text>
</comment>
<dbReference type="PANTHER" id="PTHR43785">
    <property type="entry name" value="GAMMA-GLUTAMYLPUTRESCINE SYNTHETASE"/>
    <property type="match status" value="1"/>
</dbReference>
<keyword evidence="7" id="KW-1185">Reference proteome</keyword>
<dbReference type="Pfam" id="PF00120">
    <property type="entry name" value="Gln-synt_C"/>
    <property type="match status" value="1"/>
</dbReference>
<keyword evidence="2" id="KW-0436">Ligase</keyword>
<name>A0ABN2YEX4_9ACTN</name>
<dbReference type="SUPFAM" id="SSF55931">
    <property type="entry name" value="Glutamine synthetase/guanido kinase"/>
    <property type="match status" value="1"/>
</dbReference>
<dbReference type="SMART" id="SM01230">
    <property type="entry name" value="Gln-synt_C"/>
    <property type="match status" value="1"/>
</dbReference>
<dbReference type="RefSeq" id="WP_344303773.1">
    <property type="nucleotide sequence ID" value="NZ_BAAAQQ010000011.1"/>
</dbReference>
<dbReference type="InterPro" id="IPR014746">
    <property type="entry name" value="Gln_synth/guanido_kin_cat_dom"/>
</dbReference>
<protein>
    <submittedName>
        <fullName evidence="6">Glutamine synthetase family protein</fullName>
    </submittedName>
</protein>
<dbReference type="EMBL" id="BAAAQQ010000011">
    <property type="protein sequence ID" value="GAA2124900.1"/>
    <property type="molecule type" value="Genomic_DNA"/>
</dbReference>
<feature type="domain" description="GS catalytic" evidence="5">
    <location>
        <begin position="103"/>
        <end position="432"/>
    </location>
</feature>
<organism evidence="6 7">
    <name type="scientific">Nocardioides bigeumensis</name>
    <dbReference type="NCBI Taxonomy" id="433657"/>
    <lineage>
        <taxon>Bacteria</taxon>
        <taxon>Bacillati</taxon>
        <taxon>Actinomycetota</taxon>
        <taxon>Actinomycetes</taxon>
        <taxon>Propionibacteriales</taxon>
        <taxon>Nocardioidaceae</taxon>
        <taxon>Nocardioides</taxon>
    </lineage>
</organism>
<dbReference type="Gene3D" id="3.30.590.10">
    <property type="entry name" value="Glutamine synthetase/guanido kinase, catalytic domain"/>
    <property type="match status" value="1"/>
</dbReference>
<accession>A0ABN2YEX4</accession>
<comment type="caution">
    <text evidence="6">The sequence shown here is derived from an EMBL/GenBank/DDBJ whole genome shotgun (WGS) entry which is preliminary data.</text>
</comment>
<evidence type="ECO:0000256" key="2">
    <source>
        <dbReference type="ARBA" id="ARBA00022598"/>
    </source>
</evidence>
<evidence type="ECO:0000313" key="7">
    <source>
        <dbReference type="Proteomes" id="UP001500575"/>
    </source>
</evidence>
<dbReference type="InterPro" id="IPR008146">
    <property type="entry name" value="Gln_synth_cat_dom"/>
</dbReference>
<sequence length="432" mass="46344">MSRHSVPRVFLELPDYDLGLRVKSTRADKLGPGGRASMCTILFGLSVVDEVVDTPLSNAANGYPDATAVPDESTRRELFWRPRSEAVIADLVDGAGEPIQESPRSLCQRLVGEYAALDLVPTFGFEYEFYLHHAEPGEQPHRPVGRTIGAYSHARLAAVDSLAEEFMGRMESVGAPIEAFHSELGPGFLEFAMSPAPALAAADGAARARAYMRELCEERGLHATFMAKVHAGHSGSGGHVHSSLARAGANVFGAEDGRLSPTGSAYLGGLLSTMGDFSVLFNPFINSYKRISPDMFVAARASWGFDNRNAACRVITNMGSSSARVEHRRPGADASPYLVAAGILAGGLHGLRNGADPGPGLQPGAEVGGDPLPADLHAAVDRFEASDLTSDLLGDRFVASFAATRRGELDAYDAWWRNTVTDWERDRYLENL</sequence>
<gene>
    <name evidence="6" type="ORF">GCM10009843_22070</name>
</gene>
<dbReference type="PROSITE" id="PS51987">
    <property type="entry name" value="GS_CATALYTIC"/>
    <property type="match status" value="1"/>
</dbReference>
<evidence type="ECO:0000256" key="4">
    <source>
        <dbReference type="RuleBase" id="RU000384"/>
    </source>
</evidence>
<dbReference type="PANTHER" id="PTHR43785:SF12">
    <property type="entry name" value="TYPE-1 GLUTAMINE SYNTHETASE 2"/>
    <property type="match status" value="1"/>
</dbReference>
<dbReference type="Proteomes" id="UP001500575">
    <property type="component" value="Unassembled WGS sequence"/>
</dbReference>